<dbReference type="RefSeq" id="WP_224122716.1">
    <property type="nucleotide sequence ID" value="NZ_JAIQZJ010000004.1"/>
</dbReference>
<name>A0ABS7UBX8_9ACTN</name>
<protein>
    <submittedName>
        <fullName evidence="4">DUF1906 domain-containing protein</fullName>
    </submittedName>
</protein>
<organism evidence="4 5">
    <name type="scientific">Nocardioides mangrovi</name>
    <dbReference type="NCBI Taxonomy" id="2874580"/>
    <lineage>
        <taxon>Bacteria</taxon>
        <taxon>Bacillati</taxon>
        <taxon>Actinomycetota</taxon>
        <taxon>Actinomycetes</taxon>
        <taxon>Propionibacteriales</taxon>
        <taxon>Nocardioidaceae</taxon>
        <taxon>Nocardioides</taxon>
    </lineage>
</organism>
<dbReference type="SUPFAM" id="SSF51445">
    <property type="entry name" value="(Trans)glycosidases"/>
    <property type="match status" value="1"/>
</dbReference>
<evidence type="ECO:0000259" key="3">
    <source>
        <dbReference type="Pfam" id="PF08924"/>
    </source>
</evidence>
<gene>
    <name evidence="4" type="ORF">K8U61_09235</name>
</gene>
<evidence type="ECO:0000259" key="2">
    <source>
        <dbReference type="Pfam" id="PF01471"/>
    </source>
</evidence>
<dbReference type="Proteomes" id="UP000780875">
    <property type="component" value="Unassembled WGS sequence"/>
</dbReference>
<dbReference type="InterPro" id="IPR036366">
    <property type="entry name" value="PGBDSf"/>
</dbReference>
<dbReference type="EMBL" id="JAIQZJ010000004">
    <property type="protein sequence ID" value="MBZ5738344.1"/>
    <property type="molecule type" value="Genomic_DNA"/>
</dbReference>
<dbReference type="InterPro" id="IPR017853">
    <property type="entry name" value="GH"/>
</dbReference>
<dbReference type="Pfam" id="PF08924">
    <property type="entry name" value="Rv2525c_GlyHyd-like"/>
    <property type="match status" value="1"/>
</dbReference>
<evidence type="ECO:0000313" key="4">
    <source>
        <dbReference type="EMBL" id="MBZ5738344.1"/>
    </source>
</evidence>
<feature type="signal peptide" evidence="1">
    <location>
        <begin position="1"/>
        <end position="20"/>
    </location>
</feature>
<keyword evidence="5" id="KW-1185">Reference proteome</keyword>
<dbReference type="Pfam" id="PF01471">
    <property type="entry name" value="PG_binding_1"/>
    <property type="match status" value="1"/>
</dbReference>
<proteinExistence type="predicted"/>
<evidence type="ECO:0000313" key="5">
    <source>
        <dbReference type="Proteomes" id="UP000780875"/>
    </source>
</evidence>
<feature type="chain" id="PRO_5046938212" evidence="1">
    <location>
        <begin position="21"/>
        <end position="464"/>
    </location>
</feature>
<reference evidence="4 5" key="1">
    <citation type="submission" date="2021-09" db="EMBL/GenBank/DDBJ databases">
        <title>Whole genome sequence of Nocardioides sp. GBK3QG-3.</title>
        <authorList>
            <person name="Tuo L."/>
        </authorList>
    </citation>
    <scope>NUCLEOTIDE SEQUENCE [LARGE SCALE GENOMIC DNA]</scope>
    <source>
        <strain evidence="4 5">GBK3QG-3</strain>
    </source>
</reference>
<accession>A0ABS7UBX8</accession>
<feature type="domain" description="Peptidoglycan binding-like" evidence="2">
    <location>
        <begin position="402"/>
        <end position="459"/>
    </location>
</feature>
<feature type="domain" description="Rv2525c-like glycoside hydrolase-like" evidence="3">
    <location>
        <begin position="74"/>
        <end position="292"/>
    </location>
</feature>
<keyword evidence="1" id="KW-0732">Signal</keyword>
<dbReference type="InterPro" id="IPR036365">
    <property type="entry name" value="PGBD-like_sf"/>
</dbReference>
<evidence type="ECO:0000256" key="1">
    <source>
        <dbReference type="SAM" id="SignalP"/>
    </source>
</evidence>
<comment type="caution">
    <text evidence="4">The sequence shown here is derived from an EMBL/GenBank/DDBJ whole genome shotgun (WGS) entry which is preliminary data.</text>
</comment>
<dbReference type="Gene3D" id="1.10.101.10">
    <property type="entry name" value="PGBD-like superfamily/PGBD"/>
    <property type="match status" value="2"/>
</dbReference>
<dbReference type="InterPro" id="IPR015020">
    <property type="entry name" value="Rv2525c-like_Glyco_Hydro-like"/>
</dbReference>
<sequence length="464" mass="50566">MSRPVVRRLLVGALATTVVAVLGATAPAEGTGTTTQARTQARAKASTVVTPGDFTGYGFDQCLAPTQKAMNTWLQSSPFLAVGIYISGDSRACRSQPNLTPRWIRTQLQKGWRLLPITLGPQASCQPRFPRYGDDVTIKPRPGANGKYSKARAMGRAEAKKTVGVAADLGIAAGSTLWYDLEGYDNNNTRCRESALAFLSGWTWQIRELGYLSGVYSSAGSGILALDNARVNRPDVYTMPDQIWVARWDGRANTSTSYLRSDGWMPHARIKQYQGGHDETWGGVTINIDRNFLDVGRGSVADPETYCGGVRIGYGVYERLQPASGDYHPAKPKVKALQCLLQQEDLYTGPISGRYTKATIAGINSWQTQHRLKVQSVWTPRNWVSLLSEGADRPVLKYGSAGSAVRRVQRALKATAVSDAKMPIDGVFGAETTTMVKAWQRKVKLPVTGVVGYESWAALEAGKR</sequence>
<dbReference type="SUPFAM" id="SSF47090">
    <property type="entry name" value="PGBD-like"/>
    <property type="match status" value="2"/>
</dbReference>
<dbReference type="InterPro" id="IPR002477">
    <property type="entry name" value="Peptidoglycan-bd-like"/>
</dbReference>
<dbReference type="CDD" id="cd06418">
    <property type="entry name" value="GH25_BacA-like"/>
    <property type="match status" value="1"/>
</dbReference>
<dbReference type="Gene3D" id="3.20.20.80">
    <property type="entry name" value="Glycosidases"/>
    <property type="match status" value="1"/>
</dbReference>